<protein>
    <recommendedName>
        <fullName evidence="1">DUF374 domain-containing protein</fullName>
    </recommendedName>
</protein>
<dbReference type="CDD" id="cd07983">
    <property type="entry name" value="LPLAT_DUF374-like"/>
    <property type="match status" value="1"/>
</dbReference>
<proteinExistence type="predicted"/>
<feature type="domain" description="DUF374" evidence="1">
    <location>
        <begin position="92"/>
        <end position="161"/>
    </location>
</feature>
<reference evidence="2 3" key="1">
    <citation type="submission" date="2020-08" db="EMBL/GenBank/DDBJ databases">
        <title>Genomic Encyclopedia of Type Strains, Phase IV (KMG-IV): sequencing the most valuable type-strain genomes for metagenomic binning, comparative biology and taxonomic classification.</title>
        <authorList>
            <person name="Goeker M."/>
        </authorList>
    </citation>
    <scope>NUCLEOTIDE SEQUENCE [LARGE SCALE GENOMIC DNA]</scope>
    <source>
        <strain evidence="2 3">DSM 25024</strain>
    </source>
</reference>
<dbReference type="RefSeq" id="WP_090962517.1">
    <property type="nucleotide sequence ID" value="NZ_FOOA01000006.1"/>
</dbReference>
<dbReference type="Pfam" id="PF04028">
    <property type="entry name" value="DUF374"/>
    <property type="match status" value="1"/>
</dbReference>
<name>A0A7W6FW96_9HYPH</name>
<evidence type="ECO:0000313" key="2">
    <source>
        <dbReference type="EMBL" id="MBB3936842.1"/>
    </source>
</evidence>
<gene>
    <name evidence="2" type="ORF">GGR05_003007</name>
</gene>
<dbReference type="InterPro" id="IPR007172">
    <property type="entry name" value="DUF374"/>
</dbReference>
<dbReference type="EMBL" id="JACIDO010000006">
    <property type="protein sequence ID" value="MBB3936842.1"/>
    <property type="molecule type" value="Genomic_DNA"/>
</dbReference>
<evidence type="ECO:0000259" key="1">
    <source>
        <dbReference type="Pfam" id="PF04028"/>
    </source>
</evidence>
<dbReference type="AlphaFoldDB" id="A0A7W6FW96"/>
<keyword evidence="3" id="KW-1185">Reference proteome</keyword>
<evidence type="ECO:0000313" key="3">
    <source>
        <dbReference type="Proteomes" id="UP000531216"/>
    </source>
</evidence>
<accession>A0A7W6FW96</accession>
<dbReference type="OrthoDB" id="9810508at2"/>
<dbReference type="Proteomes" id="UP000531216">
    <property type="component" value="Unassembled WGS sequence"/>
</dbReference>
<sequence>MDEIAGSGGSKAPRKRWRVRLQRRSKAWLRSRTAVGLGAGVIHGALRFIRLAQRTAPGSSDFRAILTRHHPAIVGLWHGQHLLAPFFRPIELPYVALLSRSADAEMNAAVVERFGIGTVRGSGGRVREAVREKGGARALIQLRRSLGEGFGVCMIADVPKGTPREAGLGIVTLAKLSGRPIIPSAAVTSRRHVVKRSWDKTTLPLPFGRIAVVMGDPITVPPDAGPEEMERLRAAITRAIEAANEKALALADGDRP</sequence>
<comment type="caution">
    <text evidence="2">The sequence shown here is derived from an EMBL/GenBank/DDBJ whole genome shotgun (WGS) entry which is preliminary data.</text>
</comment>
<organism evidence="2 3">
    <name type="scientific">Aureimonas phyllosphaerae</name>
    <dbReference type="NCBI Taxonomy" id="1166078"/>
    <lineage>
        <taxon>Bacteria</taxon>
        <taxon>Pseudomonadati</taxon>
        <taxon>Pseudomonadota</taxon>
        <taxon>Alphaproteobacteria</taxon>
        <taxon>Hyphomicrobiales</taxon>
        <taxon>Aurantimonadaceae</taxon>
        <taxon>Aureimonas</taxon>
    </lineage>
</organism>